<dbReference type="Gene3D" id="2.130.10.10">
    <property type="entry name" value="YVTN repeat-like/Quinoprotein amine dehydrogenase"/>
    <property type="match status" value="2"/>
</dbReference>
<dbReference type="InterPro" id="IPR015943">
    <property type="entry name" value="WD40/YVTN_repeat-like_dom_sf"/>
</dbReference>
<dbReference type="EMBL" id="MSDU01000017">
    <property type="protein sequence ID" value="OLN22456.1"/>
    <property type="molecule type" value="Genomic_DNA"/>
</dbReference>
<dbReference type="NCBIfam" id="NF045728">
    <property type="entry name" value="glycosyl_F510_1955"/>
    <property type="match status" value="1"/>
</dbReference>
<dbReference type="AlphaFoldDB" id="A0A1Q8Q523"/>
<organism evidence="1 2">
    <name type="scientific">Domibacillus antri</name>
    <dbReference type="NCBI Taxonomy" id="1714264"/>
    <lineage>
        <taxon>Bacteria</taxon>
        <taxon>Bacillati</taxon>
        <taxon>Bacillota</taxon>
        <taxon>Bacilli</taxon>
        <taxon>Bacillales</taxon>
        <taxon>Bacillaceae</taxon>
        <taxon>Domibacillus</taxon>
    </lineage>
</organism>
<name>A0A1Q8Q523_9BACI</name>
<comment type="caution">
    <text evidence="1">The sequence shown here is derived from an EMBL/GenBank/DDBJ whole genome shotgun (WGS) entry which is preliminary data.</text>
</comment>
<proteinExistence type="predicted"/>
<gene>
    <name evidence="1" type="ORF">BTO30_09075</name>
</gene>
<sequence>MNAFFKTKKSRMMVTAAILLIIAGAAALIAAGRNEEGSSVRFDHIHGLGFTNDGKNVIVPAHDGLRIFNEEGWQKSPHDSHDYMGFSITDNGFYSSGHPSPGSDLKDPMGIVKSDPFGAEIEPLALYGEVDFHGMAAGYHSKAIYLFNPAPNSIMENAGLYFSTDEAATWTQSKAANLMGQASSIAVHPDHAHSVAAGTDQGAFLSTDHGENFKPVLSGAAVSALTFSFNDTLWAGSMDGTASLTMVDLTSFDTATIDIPSLNEGEFITFIAANPKDNQTIAFSTSENNILLSYDAGENWTVIADEGKGIQKVSNRGKRQN</sequence>
<evidence type="ECO:0000313" key="2">
    <source>
        <dbReference type="Proteomes" id="UP000185568"/>
    </source>
</evidence>
<keyword evidence="2" id="KW-1185">Reference proteome</keyword>
<dbReference type="InterPro" id="IPR054817">
    <property type="entry name" value="Glycosyl_F510_1955-like"/>
</dbReference>
<evidence type="ECO:0008006" key="3">
    <source>
        <dbReference type="Google" id="ProtNLM"/>
    </source>
</evidence>
<protein>
    <recommendedName>
        <fullName evidence="3">Glycosyl hydrolase</fullName>
    </recommendedName>
</protein>
<accession>A0A1Q8Q523</accession>
<dbReference type="Proteomes" id="UP000185568">
    <property type="component" value="Unassembled WGS sequence"/>
</dbReference>
<dbReference type="RefSeq" id="WP_075398413.1">
    <property type="nucleotide sequence ID" value="NZ_MSDU01000017.1"/>
</dbReference>
<evidence type="ECO:0000313" key="1">
    <source>
        <dbReference type="EMBL" id="OLN22456.1"/>
    </source>
</evidence>
<dbReference type="OrthoDB" id="9764804at2"/>
<reference evidence="1 2" key="1">
    <citation type="submission" date="2016-12" db="EMBL/GenBank/DDBJ databases">
        <title>Domibacillus antri genome sequencing.</title>
        <authorList>
            <person name="Verma A."/>
            <person name="Krishnamurthi S."/>
        </authorList>
    </citation>
    <scope>NUCLEOTIDE SEQUENCE [LARGE SCALE GENOMIC DNA]</scope>
    <source>
        <strain evidence="1 2">XD80</strain>
    </source>
</reference>
<dbReference type="SUPFAM" id="SSF110296">
    <property type="entry name" value="Oligoxyloglucan reducing end-specific cellobiohydrolase"/>
    <property type="match status" value="1"/>
</dbReference>
<dbReference type="STRING" id="1714264.BTO30_09075"/>